<evidence type="ECO:0000313" key="3">
    <source>
        <dbReference type="EMBL" id="VDR41595.1"/>
    </source>
</evidence>
<dbReference type="Proteomes" id="UP001058569">
    <property type="component" value="Chromosome"/>
</dbReference>
<reference evidence="2" key="2">
    <citation type="submission" date="2022-07" db="EMBL/GenBank/DDBJ databases">
        <title>Complete genome of Mycoplasma caviae type strain G122.</title>
        <authorList>
            <person name="Spergser J."/>
        </authorList>
    </citation>
    <scope>NUCLEOTIDE SEQUENCE</scope>
    <source>
        <strain evidence="2">G122</strain>
    </source>
</reference>
<dbReference type="Gene3D" id="3.40.630.10">
    <property type="entry name" value="Zn peptidases"/>
    <property type="match status" value="1"/>
</dbReference>
<proteinExistence type="predicted"/>
<dbReference type="RefSeq" id="WP_126117887.1">
    <property type="nucleotide sequence ID" value="NZ_CP101806.1"/>
</dbReference>
<dbReference type="AlphaFoldDB" id="A0A3P8L6H8"/>
<dbReference type="EMBL" id="CP101806">
    <property type="protein sequence ID" value="UUD35659.1"/>
    <property type="molecule type" value="Genomic_DNA"/>
</dbReference>
<dbReference type="InterPro" id="IPR045175">
    <property type="entry name" value="M28_fam"/>
</dbReference>
<dbReference type="SUPFAM" id="SSF53187">
    <property type="entry name" value="Zn-dependent exopeptidases"/>
    <property type="match status" value="1"/>
</dbReference>
<keyword evidence="5" id="KW-1185">Reference proteome</keyword>
<dbReference type="PROSITE" id="PS51257">
    <property type="entry name" value="PROKAR_LIPOPROTEIN"/>
    <property type="match status" value="1"/>
</dbReference>
<dbReference type="PANTHER" id="PTHR12147">
    <property type="entry name" value="METALLOPEPTIDASE M28 FAMILY MEMBER"/>
    <property type="match status" value="1"/>
</dbReference>
<evidence type="ECO:0000313" key="2">
    <source>
        <dbReference type="EMBL" id="UUD35659.1"/>
    </source>
</evidence>
<dbReference type="OrthoDB" id="9762302at2"/>
<dbReference type="Proteomes" id="UP000280036">
    <property type="component" value="Unassembled WGS sequence"/>
</dbReference>
<name>A0A3P8L6H8_9BACT</name>
<reference evidence="3 4" key="1">
    <citation type="submission" date="2018-12" db="EMBL/GenBank/DDBJ databases">
        <authorList>
            <consortium name="Pathogen Informatics"/>
        </authorList>
    </citation>
    <scope>NUCLEOTIDE SEQUENCE [LARGE SCALE GENOMIC DNA]</scope>
    <source>
        <strain evidence="3 4">NCTC10126</strain>
    </source>
</reference>
<dbReference type="EMBL" id="UZVY01000001">
    <property type="protein sequence ID" value="VDR41595.1"/>
    <property type="molecule type" value="Genomic_DNA"/>
</dbReference>
<protein>
    <submittedName>
        <fullName evidence="2">M28 family peptidase</fullName>
    </submittedName>
    <submittedName>
        <fullName evidence="3">Peptidase family M28</fullName>
    </submittedName>
</protein>
<evidence type="ECO:0000259" key="1">
    <source>
        <dbReference type="Pfam" id="PF04389"/>
    </source>
</evidence>
<sequence length="536" mass="59718">MKKRNIILLGSLLTGCVPIIGVSTSCPSKQLPKKDIQESILVEEFYKKFLTSVQGRWTGNANNFKATDLETDGSLKDIGNNKTFTETELKTKLINNLGIQVTPSKVNYGSLHAYQYLKKTIEDMGYKNNNPEVIYPQKLKVTIEEKDVNGRKVDFYNIENQGQSFFEQVGSQTTIEVNGKEKSIAEGITFSKDNNALANKLLENGFISQGFLWNGVDRINGTIGANNIGTNICVTINPTDSSITSDPAKIKDFFIVSHYDSTAEGPKKASWGATDNGTSVGTNLSLLKFFSKVENQKLLKCRLHILFADAEEVGVFGTFAFVHQFLKDSNLQKSSIGALNIDTVAGGDILYVHSRKPSNGGNTDPKLRDKFAEVSKKRAAKLNSDKELLNIHPKMPLVNQQGQGFDVGETGDWSDHAAFGIVANIPNANIEATNFHILSSTGEYDGYSMTINKAFWETVDPADKEKLLIEKKKYPNTDIDVYEPNLAEDKILLRGNIWHSDLDTLEWTDKYIGKKLYEQLDTVYQTIIEFLKEMTL</sequence>
<feature type="domain" description="Peptidase M28" evidence="1">
    <location>
        <begin position="253"/>
        <end position="384"/>
    </location>
</feature>
<dbReference type="GO" id="GO:0008235">
    <property type="term" value="F:metalloexopeptidase activity"/>
    <property type="evidence" value="ECO:0007669"/>
    <property type="project" value="InterPro"/>
</dbReference>
<gene>
    <name evidence="3" type="ORF">NCTC10126_00072</name>
    <name evidence="2" type="ORF">NPA07_02185</name>
</gene>
<evidence type="ECO:0000313" key="4">
    <source>
        <dbReference type="Proteomes" id="UP000280036"/>
    </source>
</evidence>
<dbReference type="Pfam" id="PF04389">
    <property type="entry name" value="Peptidase_M28"/>
    <property type="match status" value="1"/>
</dbReference>
<dbReference type="InterPro" id="IPR007484">
    <property type="entry name" value="Peptidase_M28"/>
</dbReference>
<evidence type="ECO:0000313" key="5">
    <source>
        <dbReference type="Proteomes" id="UP001058569"/>
    </source>
</evidence>
<dbReference type="GO" id="GO:0006508">
    <property type="term" value="P:proteolysis"/>
    <property type="evidence" value="ECO:0007669"/>
    <property type="project" value="InterPro"/>
</dbReference>
<accession>A0A3P8L6H8</accession>
<dbReference type="PANTHER" id="PTHR12147:SF26">
    <property type="entry name" value="PEPTIDASE M28 DOMAIN-CONTAINING PROTEIN"/>
    <property type="match status" value="1"/>
</dbReference>
<organism evidence="3 4">
    <name type="scientific">Mycoplasmopsis caviae</name>
    <dbReference type="NCBI Taxonomy" id="55603"/>
    <lineage>
        <taxon>Bacteria</taxon>
        <taxon>Bacillati</taxon>
        <taxon>Mycoplasmatota</taxon>
        <taxon>Mycoplasmoidales</taxon>
        <taxon>Metamycoplasmataceae</taxon>
        <taxon>Mycoplasmopsis</taxon>
    </lineage>
</organism>